<reference evidence="2" key="1">
    <citation type="journal article" date="2022" name="Int. J. Syst. Evol. Microbiol.">
        <title>Nanobdella aerobiophila gen. nov., sp. nov., a thermoacidophilic, obligate ectosymbiotic archaeon, and proposal of Nanobdellaceae fam. nov., Nanobdellales ord. nov. and Nanobdellia class. nov.</title>
        <authorList>
            <person name="Kato S."/>
            <person name="Ogasawara A."/>
            <person name="Itoh T."/>
            <person name="Sakai H.D."/>
            <person name="Shimizu M."/>
            <person name="Yuki M."/>
            <person name="Kaneko M."/>
            <person name="Takashina T."/>
            <person name="Ohkuma M."/>
        </authorList>
    </citation>
    <scope>NUCLEOTIDE SEQUENCE [LARGE SCALE GENOMIC DNA]</scope>
    <source>
        <strain evidence="2">MJ1</strain>
    </source>
</reference>
<dbReference type="AlphaFoldDB" id="A0A915SCM1"/>
<keyword evidence="1" id="KW-0808">Transferase</keyword>
<protein>
    <submittedName>
        <fullName evidence="1">Methyltransferase</fullName>
    </submittedName>
</protein>
<gene>
    <name evidence="1" type="ORF">MJ1_0344</name>
</gene>
<dbReference type="NCBIfam" id="TIGR01444">
    <property type="entry name" value="fkbM_fam"/>
    <property type="match status" value="1"/>
</dbReference>
<dbReference type="SUPFAM" id="SSF53335">
    <property type="entry name" value="S-adenosyl-L-methionine-dependent methyltransferases"/>
    <property type="match status" value="1"/>
</dbReference>
<dbReference type="GO" id="GO:0032259">
    <property type="term" value="P:methylation"/>
    <property type="evidence" value="ECO:0007669"/>
    <property type="project" value="UniProtKB-KW"/>
</dbReference>
<dbReference type="EMBL" id="AP019769">
    <property type="protein sequence ID" value="BBL45508.1"/>
    <property type="molecule type" value="Genomic_DNA"/>
</dbReference>
<name>A0A915SCM1_9ARCH</name>
<evidence type="ECO:0000313" key="1">
    <source>
        <dbReference type="EMBL" id="BBL45508.1"/>
    </source>
</evidence>
<keyword evidence="2" id="KW-1185">Reference proteome</keyword>
<dbReference type="Proteomes" id="UP001055553">
    <property type="component" value="Chromosome"/>
</dbReference>
<organism evidence="1 2">
    <name type="scientific">Nanobdella aerobiophila</name>
    <dbReference type="NCBI Taxonomy" id="2586965"/>
    <lineage>
        <taxon>Archaea</taxon>
        <taxon>Nanobdellota</taxon>
        <taxon>Nanobdellia</taxon>
        <taxon>Nanobdellales</taxon>
        <taxon>Nanobdellaceae</taxon>
        <taxon>Nanobdella</taxon>
    </lineage>
</organism>
<keyword evidence="1" id="KW-0489">Methyltransferase</keyword>
<dbReference type="KEGG" id="naer:MJ1_0344"/>
<dbReference type="GO" id="GO:0008168">
    <property type="term" value="F:methyltransferase activity"/>
    <property type="evidence" value="ECO:0007669"/>
    <property type="project" value="UniProtKB-KW"/>
</dbReference>
<dbReference type="Gene3D" id="3.40.50.150">
    <property type="entry name" value="Vaccinia Virus protein VP39"/>
    <property type="match status" value="1"/>
</dbReference>
<sequence>MMIEDYIDFVKYSLRHPILGLKLFLNVAILKRDYIKVKNINLYKGTFYYFMKEYISFKDIEKIISPDEYIVNIKNLGKFYIKNRLVILLIKQLFDYDILNVQDKVVLDIGAYVGDSAIYFIRRGAKKVYTYEAVKETYNILIKNIELNNLKDKIIPINKGIDCNKGENYINLSYGSTGLEIGNEKIETISIKDVFEEIYNKEG</sequence>
<proteinExistence type="predicted"/>
<dbReference type="InterPro" id="IPR006342">
    <property type="entry name" value="FkbM_mtfrase"/>
</dbReference>
<dbReference type="InterPro" id="IPR029063">
    <property type="entry name" value="SAM-dependent_MTases_sf"/>
</dbReference>
<accession>A0A915SCM1</accession>
<evidence type="ECO:0000313" key="2">
    <source>
        <dbReference type="Proteomes" id="UP001055553"/>
    </source>
</evidence>